<dbReference type="PANTHER" id="PTHR42160:SF1">
    <property type="entry name" value="URACIL-DNA GLYCOSYLASE SUPERFAMILY PROTEIN"/>
    <property type="match status" value="1"/>
</dbReference>
<dbReference type="Gene3D" id="3.40.470.10">
    <property type="entry name" value="Uracil-DNA glycosylase-like domain"/>
    <property type="match status" value="1"/>
</dbReference>
<dbReference type="AlphaFoldDB" id="A0A430A250"/>
<name>A0A430A250_9ENTE</name>
<accession>A0A430A250</accession>
<dbReference type="Proteomes" id="UP000287857">
    <property type="component" value="Unassembled WGS sequence"/>
</dbReference>
<keyword evidence="3" id="KW-1185">Reference proteome</keyword>
<dbReference type="CDD" id="cd10033">
    <property type="entry name" value="UDG_like"/>
    <property type="match status" value="1"/>
</dbReference>
<dbReference type="SUPFAM" id="SSF52141">
    <property type="entry name" value="Uracil-DNA glycosylase-like"/>
    <property type="match status" value="1"/>
</dbReference>
<comment type="caution">
    <text evidence="2">The sequence shown here is derived from an EMBL/GenBank/DDBJ whole genome shotgun (WGS) entry which is preliminary data.</text>
</comment>
<feature type="domain" description="Uracil-DNA glycosylase-like" evidence="1">
    <location>
        <begin position="29"/>
        <end position="186"/>
    </location>
</feature>
<dbReference type="InterPro" id="IPR036895">
    <property type="entry name" value="Uracil-DNA_glycosylase-like_sf"/>
</dbReference>
<sequence>MTDVLKEIFNDIKDDPMNKDFTDRGIDPLYSADKNATIMIVGQAPGQKAEASRMYWNDQSGDRLRDWIGVSREKFYSTDKIAILPMDFYFPGMGKSGDLPPRKGFAEKWHPKLIEQMPNLELIILVGSYAVHHYLNLKTSVKLTDIVRDYNHYLPRYFPLVHPSPRNQIWMRKNPWFDTDVLPVLKEHVHKLM</sequence>
<evidence type="ECO:0000259" key="1">
    <source>
        <dbReference type="SMART" id="SM00986"/>
    </source>
</evidence>
<protein>
    <submittedName>
        <fullName evidence="2">Uracil-DNA glycosylase</fullName>
    </submittedName>
</protein>
<dbReference type="InterPro" id="IPR047124">
    <property type="entry name" value="HI_0220.2"/>
</dbReference>
<dbReference type="PANTHER" id="PTHR42160">
    <property type="entry name" value="URACIL-DNA GLYCOSYLASE SUPERFAMILY PROTEIN"/>
    <property type="match status" value="1"/>
</dbReference>
<dbReference type="SMART" id="SM00987">
    <property type="entry name" value="UreE_C"/>
    <property type="match status" value="1"/>
</dbReference>
<reference evidence="2 3" key="1">
    <citation type="submission" date="2017-05" db="EMBL/GenBank/DDBJ databases">
        <title>Vagococcus spp. assemblies.</title>
        <authorList>
            <person name="Gulvik C.A."/>
        </authorList>
    </citation>
    <scope>NUCLEOTIDE SEQUENCE [LARGE SCALE GENOMIC DNA]</scope>
    <source>
        <strain evidence="2 3">SS1995</strain>
    </source>
</reference>
<dbReference type="InterPro" id="IPR005122">
    <property type="entry name" value="Uracil-DNA_glycosylase-like"/>
</dbReference>
<dbReference type="SMART" id="SM00986">
    <property type="entry name" value="UDG"/>
    <property type="match status" value="1"/>
</dbReference>
<organism evidence="2 3">
    <name type="scientific">Vagococcus vulneris</name>
    <dbReference type="NCBI Taxonomy" id="1977869"/>
    <lineage>
        <taxon>Bacteria</taxon>
        <taxon>Bacillati</taxon>
        <taxon>Bacillota</taxon>
        <taxon>Bacilli</taxon>
        <taxon>Lactobacillales</taxon>
        <taxon>Enterococcaceae</taxon>
        <taxon>Vagococcus</taxon>
    </lineage>
</organism>
<dbReference type="EMBL" id="NGJS01000001">
    <property type="protein sequence ID" value="RSU00539.1"/>
    <property type="molecule type" value="Genomic_DNA"/>
</dbReference>
<dbReference type="RefSeq" id="WP_125982864.1">
    <property type="nucleotide sequence ID" value="NZ_NGJS01000001.1"/>
</dbReference>
<evidence type="ECO:0000313" key="3">
    <source>
        <dbReference type="Proteomes" id="UP000287857"/>
    </source>
</evidence>
<dbReference type="OrthoDB" id="9789139at2"/>
<evidence type="ECO:0000313" key="2">
    <source>
        <dbReference type="EMBL" id="RSU00539.1"/>
    </source>
</evidence>
<gene>
    <name evidence="2" type="ORF">CBF37_00560</name>
</gene>
<proteinExistence type="predicted"/>
<dbReference type="Pfam" id="PF03167">
    <property type="entry name" value="UDG"/>
    <property type="match status" value="1"/>
</dbReference>